<dbReference type="GO" id="GO:0003723">
    <property type="term" value="F:RNA binding"/>
    <property type="evidence" value="ECO:0007669"/>
    <property type="project" value="InterPro"/>
</dbReference>
<evidence type="ECO:0000313" key="3">
    <source>
        <dbReference type="Proteomes" id="UP000187404"/>
    </source>
</evidence>
<dbReference type="STRING" id="1261640.BHK98_02775"/>
<dbReference type="GO" id="GO:0016070">
    <property type="term" value="P:RNA metabolic process"/>
    <property type="evidence" value="ECO:0007669"/>
    <property type="project" value="InterPro"/>
</dbReference>
<gene>
    <name evidence="2" type="ORF">BHK98_02775</name>
</gene>
<evidence type="ECO:0000313" key="2">
    <source>
        <dbReference type="EMBL" id="OLR55080.1"/>
    </source>
</evidence>
<protein>
    <recommendedName>
        <fullName evidence="1">Toxin SymE-like domain-containing protein</fullName>
    </recommendedName>
</protein>
<accession>A0A1Q9JFR6</accession>
<organism evidence="2 3">
    <name type="scientific">Hornefia porci</name>
    <dbReference type="NCBI Taxonomy" id="2652292"/>
    <lineage>
        <taxon>Bacteria</taxon>
        <taxon>Bacillati</taxon>
        <taxon>Bacillota</taxon>
        <taxon>Clostridia</taxon>
        <taxon>Peptostreptococcales</taxon>
        <taxon>Anaerovoracaceae</taxon>
        <taxon>Hornefia</taxon>
    </lineage>
</organism>
<dbReference type="AlphaFoldDB" id="A0A1Q9JFR6"/>
<feature type="domain" description="Toxin SymE-like" evidence="1">
    <location>
        <begin position="8"/>
        <end position="54"/>
    </location>
</feature>
<dbReference type="GO" id="GO:0005737">
    <property type="term" value="C:cytoplasm"/>
    <property type="evidence" value="ECO:0007669"/>
    <property type="project" value="InterPro"/>
</dbReference>
<dbReference type="Pfam" id="PF08845">
    <property type="entry name" value="SymE_toxin"/>
    <property type="match status" value="1"/>
</dbReference>
<sequence>MSDKMIRKLKIYCVTSIQYKDFPKILLQGKWLEQCGFNCGDRIEVHCEEGRLTILLVKQE</sequence>
<evidence type="ECO:0000259" key="1">
    <source>
        <dbReference type="Pfam" id="PF08845"/>
    </source>
</evidence>
<comment type="caution">
    <text evidence="2">The sequence shown here is derived from an EMBL/GenBank/DDBJ whole genome shotgun (WGS) entry which is preliminary data.</text>
</comment>
<dbReference type="Proteomes" id="UP000187404">
    <property type="component" value="Unassembled WGS sequence"/>
</dbReference>
<dbReference type="InterPro" id="IPR014944">
    <property type="entry name" value="Toxin_SymE-like"/>
</dbReference>
<dbReference type="GO" id="GO:0016788">
    <property type="term" value="F:hydrolase activity, acting on ester bonds"/>
    <property type="evidence" value="ECO:0007669"/>
    <property type="project" value="InterPro"/>
</dbReference>
<keyword evidence="3" id="KW-1185">Reference proteome</keyword>
<dbReference type="EMBL" id="MJIE01000001">
    <property type="protein sequence ID" value="OLR55080.1"/>
    <property type="molecule type" value="Genomic_DNA"/>
</dbReference>
<name>A0A1Q9JFR6_9FIRM</name>
<reference evidence="2 3" key="1">
    <citation type="journal article" date="2016" name="Appl. Environ. Microbiol.">
        <title>Function and Phylogeny of Bacterial Butyryl Coenzyme A:Acetate Transferases and Their Diversity in the Proximal Colon of Swine.</title>
        <authorList>
            <person name="Trachsel J."/>
            <person name="Bayles D.O."/>
            <person name="Looft T."/>
            <person name="Levine U.Y."/>
            <person name="Allen H.K."/>
        </authorList>
    </citation>
    <scope>NUCLEOTIDE SEQUENCE [LARGE SCALE GENOMIC DNA]</scope>
    <source>
        <strain evidence="2 3">68-3-10</strain>
    </source>
</reference>
<dbReference type="OrthoDB" id="9803936at2"/>
<proteinExistence type="predicted"/>